<organism evidence="1 2">
    <name type="scientific">Sediminicola luteus</name>
    <dbReference type="NCBI Taxonomy" id="319238"/>
    <lineage>
        <taxon>Bacteria</taxon>
        <taxon>Pseudomonadati</taxon>
        <taxon>Bacteroidota</taxon>
        <taxon>Flavobacteriia</taxon>
        <taxon>Flavobacteriales</taxon>
        <taxon>Flavobacteriaceae</taxon>
        <taxon>Sediminicola</taxon>
    </lineage>
</organism>
<dbReference type="InterPro" id="IPR036641">
    <property type="entry name" value="HPT_dom_sf"/>
</dbReference>
<dbReference type="RefSeq" id="WP_354618385.1">
    <property type="nucleotide sequence ID" value="NZ_JBEWYP010000004.1"/>
</dbReference>
<protein>
    <submittedName>
        <fullName evidence="1">Hpt domain-containing protein</fullName>
    </submittedName>
</protein>
<reference evidence="1 2" key="1">
    <citation type="submission" date="2024-07" db="EMBL/GenBank/DDBJ databases">
        <title>The genome sequence of type strain Sediminicola luteus GDMCC 1.2596T.</title>
        <authorList>
            <person name="Liu Y."/>
        </authorList>
    </citation>
    <scope>NUCLEOTIDE SEQUENCE [LARGE SCALE GENOMIC DNA]</scope>
    <source>
        <strain evidence="1 2">GDMCC 1.2596</strain>
    </source>
</reference>
<name>A0ABV2TWC2_9FLAO</name>
<gene>
    <name evidence="1" type="ORF">ABXZ32_09205</name>
</gene>
<evidence type="ECO:0000313" key="1">
    <source>
        <dbReference type="EMBL" id="MET7029573.1"/>
    </source>
</evidence>
<keyword evidence="2" id="KW-1185">Reference proteome</keyword>
<proteinExistence type="predicted"/>
<dbReference type="Proteomes" id="UP001549773">
    <property type="component" value="Unassembled WGS sequence"/>
</dbReference>
<evidence type="ECO:0000313" key="2">
    <source>
        <dbReference type="Proteomes" id="UP001549773"/>
    </source>
</evidence>
<dbReference type="EMBL" id="JBEWYP010000004">
    <property type="protein sequence ID" value="MET7029573.1"/>
    <property type="molecule type" value="Genomic_DNA"/>
</dbReference>
<comment type="caution">
    <text evidence="1">The sequence shown here is derived from an EMBL/GenBank/DDBJ whole genome shotgun (WGS) entry which is preliminary data.</text>
</comment>
<dbReference type="Gene3D" id="1.20.120.160">
    <property type="entry name" value="HPT domain"/>
    <property type="match status" value="1"/>
</dbReference>
<sequence length="106" mass="12853">MKEVPHLNYIRELSGGDEVLEKKFIALIKNEFPIEKEIYLENLEDKKYKDTRQMVQKLKPKLNFLGLQEGYRLALRYEEDLQYEDPKLQKEFLEILERIESYIKTL</sequence>
<accession>A0ABV2TWC2</accession>
<dbReference type="SUPFAM" id="SSF47226">
    <property type="entry name" value="Histidine-containing phosphotransfer domain, HPT domain"/>
    <property type="match status" value="1"/>
</dbReference>